<dbReference type="GO" id="GO:0003700">
    <property type="term" value="F:DNA-binding transcription factor activity"/>
    <property type="evidence" value="ECO:0007669"/>
    <property type="project" value="InterPro"/>
</dbReference>
<dbReference type="SUPFAM" id="SSF88946">
    <property type="entry name" value="Sigma2 domain of RNA polymerase sigma factors"/>
    <property type="match status" value="1"/>
</dbReference>
<gene>
    <name evidence="1" type="ORF">SAMN05216561_12826</name>
</gene>
<evidence type="ECO:0008006" key="3">
    <source>
        <dbReference type="Google" id="ProtNLM"/>
    </source>
</evidence>
<sequence length="103" mass="10896">MSQPPLRAVPPLDPCAGFISVLVLRCADGESEALGTLVDLFYALVLATVAPQRRGDARADQVVAVFHEVWRRAPGFESGEDPVAWILDVASDIRPGASVPAAS</sequence>
<accession>A0A1I3QYN8</accession>
<dbReference type="RefSeq" id="WP_143099863.1">
    <property type="nucleotide sequence ID" value="NZ_BKAF01000040.1"/>
</dbReference>
<proteinExistence type="predicted"/>
<protein>
    <recommendedName>
        <fullName evidence="3">RNA polymerase sigma-70 factor, ECF subfamily</fullName>
    </recommendedName>
</protein>
<organism evidence="1 2">
    <name type="scientific">Nocardioides psychrotolerans</name>
    <dbReference type="NCBI Taxonomy" id="1005945"/>
    <lineage>
        <taxon>Bacteria</taxon>
        <taxon>Bacillati</taxon>
        <taxon>Actinomycetota</taxon>
        <taxon>Actinomycetes</taxon>
        <taxon>Propionibacteriales</taxon>
        <taxon>Nocardioidaceae</taxon>
        <taxon>Nocardioides</taxon>
    </lineage>
</organism>
<dbReference type="GO" id="GO:0006352">
    <property type="term" value="P:DNA-templated transcription initiation"/>
    <property type="evidence" value="ECO:0007669"/>
    <property type="project" value="InterPro"/>
</dbReference>
<dbReference type="OrthoDB" id="9811152at2"/>
<keyword evidence="2" id="KW-1185">Reference proteome</keyword>
<dbReference type="InterPro" id="IPR013325">
    <property type="entry name" value="RNA_pol_sigma_r2"/>
</dbReference>
<dbReference type="AlphaFoldDB" id="A0A1I3QYN8"/>
<reference evidence="1 2" key="1">
    <citation type="submission" date="2016-10" db="EMBL/GenBank/DDBJ databases">
        <authorList>
            <person name="de Groot N.N."/>
        </authorList>
    </citation>
    <scope>NUCLEOTIDE SEQUENCE [LARGE SCALE GENOMIC DNA]</scope>
    <source>
        <strain evidence="1 2">CGMCC 1.11156</strain>
    </source>
</reference>
<dbReference type="Proteomes" id="UP000198649">
    <property type="component" value="Unassembled WGS sequence"/>
</dbReference>
<evidence type="ECO:0000313" key="2">
    <source>
        <dbReference type="Proteomes" id="UP000198649"/>
    </source>
</evidence>
<dbReference type="EMBL" id="FOQG01000028">
    <property type="protein sequence ID" value="SFJ38579.1"/>
    <property type="molecule type" value="Genomic_DNA"/>
</dbReference>
<dbReference type="Gene3D" id="1.10.1740.10">
    <property type="match status" value="1"/>
</dbReference>
<name>A0A1I3QYN8_9ACTN</name>
<evidence type="ECO:0000313" key="1">
    <source>
        <dbReference type="EMBL" id="SFJ38579.1"/>
    </source>
</evidence>